<dbReference type="InterPro" id="IPR013824">
    <property type="entry name" value="Topo_IA_cen_sub1"/>
</dbReference>
<dbReference type="PROSITE" id="PS52039">
    <property type="entry name" value="TOPO_IA_2"/>
    <property type="match status" value="1"/>
</dbReference>
<feature type="region of interest" description="Disordered" evidence="11">
    <location>
        <begin position="565"/>
        <end position="586"/>
    </location>
</feature>
<dbReference type="GO" id="GO:0003677">
    <property type="term" value="F:DNA binding"/>
    <property type="evidence" value="ECO:0007669"/>
    <property type="project" value="UniProtKB-KW"/>
</dbReference>
<dbReference type="Pfam" id="PF01131">
    <property type="entry name" value="Topoisom_bac"/>
    <property type="match status" value="1"/>
</dbReference>
<evidence type="ECO:0000256" key="10">
    <source>
        <dbReference type="ARBA" id="ARBA00032877"/>
    </source>
</evidence>
<gene>
    <name evidence="13" type="ORF">HIJ39_15685</name>
</gene>
<protein>
    <recommendedName>
        <fullName evidence="3">DNA topoisomerase</fullName>
        <ecNumber evidence="3">5.6.2.1</ecNumber>
    </recommendedName>
    <alternativeName>
        <fullName evidence="10">Omega-protein</fullName>
    </alternativeName>
    <alternativeName>
        <fullName evidence="9">Relaxing enzyme</fullName>
    </alternativeName>
    <alternativeName>
        <fullName evidence="7">Swivelase</fullName>
    </alternativeName>
    <alternativeName>
        <fullName evidence="8">Untwisting enzyme</fullName>
    </alternativeName>
</protein>
<dbReference type="InterPro" id="IPR013497">
    <property type="entry name" value="Topo_IA_cen"/>
</dbReference>
<evidence type="ECO:0000256" key="6">
    <source>
        <dbReference type="ARBA" id="ARBA00023235"/>
    </source>
</evidence>
<name>A0A7Y0Q512_9FIRM</name>
<dbReference type="PANTHER" id="PTHR11390">
    <property type="entry name" value="PROKARYOTIC DNA TOPOISOMERASE"/>
    <property type="match status" value="1"/>
</dbReference>
<dbReference type="GO" id="GO:0006281">
    <property type="term" value="P:DNA repair"/>
    <property type="evidence" value="ECO:0007669"/>
    <property type="project" value="TreeGrafter"/>
</dbReference>
<dbReference type="Proteomes" id="UP000533476">
    <property type="component" value="Unassembled WGS sequence"/>
</dbReference>
<evidence type="ECO:0000313" key="14">
    <source>
        <dbReference type="Proteomes" id="UP000533476"/>
    </source>
</evidence>
<dbReference type="SMART" id="SM00436">
    <property type="entry name" value="TOP1Bc"/>
    <property type="match status" value="1"/>
</dbReference>
<dbReference type="EC" id="5.6.2.1" evidence="3"/>
<dbReference type="Gene3D" id="1.10.290.10">
    <property type="entry name" value="Topoisomerase I, domain 4"/>
    <property type="match status" value="1"/>
</dbReference>
<dbReference type="GO" id="GO:0043597">
    <property type="term" value="C:cytoplasmic replication fork"/>
    <property type="evidence" value="ECO:0007669"/>
    <property type="project" value="TreeGrafter"/>
</dbReference>
<dbReference type="InterPro" id="IPR013826">
    <property type="entry name" value="Topo_IA_cen_sub3"/>
</dbReference>
<dbReference type="RefSeq" id="WP_169101339.1">
    <property type="nucleotide sequence ID" value="NZ_JABBVZ010000066.1"/>
</dbReference>
<evidence type="ECO:0000256" key="7">
    <source>
        <dbReference type="ARBA" id="ARBA00030003"/>
    </source>
</evidence>
<dbReference type="Gene3D" id="2.70.20.10">
    <property type="entry name" value="Topoisomerase I, domain 3"/>
    <property type="match status" value="1"/>
</dbReference>
<dbReference type="InterPro" id="IPR003602">
    <property type="entry name" value="Topo_IA_DNA-bd_dom"/>
</dbReference>
<dbReference type="InterPro" id="IPR013825">
    <property type="entry name" value="Topo_IA_cen_sub2"/>
</dbReference>
<evidence type="ECO:0000256" key="4">
    <source>
        <dbReference type="ARBA" id="ARBA00023029"/>
    </source>
</evidence>
<dbReference type="PRINTS" id="PR00417">
    <property type="entry name" value="PRTPISMRASEI"/>
</dbReference>
<comment type="caution">
    <text evidence="13">The sequence shown here is derived from an EMBL/GenBank/DDBJ whole genome shotgun (WGS) entry which is preliminary data.</text>
</comment>
<proteinExistence type="inferred from homology"/>
<evidence type="ECO:0000256" key="8">
    <source>
        <dbReference type="ARBA" id="ARBA00031985"/>
    </source>
</evidence>
<evidence type="ECO:0000256" key="9">
    <source>
        <dbReference type="ARBA" id="ARBA00032235"/>
    </source>
</evidence>
<keyword evidence="6 13" id="KW-0413">Isomerase</keyword>
<evidence type="ECO:0000256" key="3">
    <source>
        <dbReference type="ARBA" id="ARBA00012891"/>
    </source>
</evidence>
<dbReference type="EMBL" id="JABBVZ010000066">
    <property type="protein sequence ID" value="NMP23779.1"/>
    <property type="molecule type" value="Genomic_DNA"/>
</dbReference>
<accession>A0A7Y0Q512</accession>
<evidence type="ECO:0000259" key="12">
    <source>
        <dbReference type="PROSITE" id="PS52039"/>
    </source>
</evidence>
<dbReference type="InterPro" id="IPR025589">
    <property type="entry name" value="Toprim_C_rpt"/>
</dbReference>
<dbReference type="GO" id="GO:0006310">
    <property type="term" value="P:DNA recombination"/>
    <property type="evidence" value="ECO:0007669"/>
    <property type="project" value="TreeGrafter"/>
</dbReference>
<dbReference type="SUPFAM" id="SSF56712">
    <property type="entry name" value="Prokaryotic type I DNA topoisomerase"/>
    <property type="match status" value="1"/>
</dbReference>
<dbReference type="SMART" id="SM00437">
    <property type="entry name" value="TOP1Ac"/>
    <property type="match status" value="1"/>
</dbReference>
<evidence type="ECO:0000256" key="11">
    <source>
        <dbReference type="SAM" id="MobiDB-lite"/>
    </source>
</evidence>
<dbReference type="InterPro" id="IPR023405">
    <property type="entry name" value="Topo_IA_core_domain"/>
</dbReference>
<dbReference type="AlphaFoldDB" id="A0A7Y0Q512"/>
<dbReference type="GO" id="GO:0006265">
    <property type="term" value="P:DNA topological change"/>
    <property type="evidence" value="ECO:0007669"/>
    <property type="project" value="InterPro"/>
</dbReference>
<keyword evidence="5" id="KW-0238">DNA-binding</keyword>
<dbReference type="GO" id="GO:0003917">
    <property type="term" value="F:DNA topoisomerase type I (single strand cut, ATP-independent) activity"/>
    <property type="evidence" value="ECO:0007669"/>
    <property type="project" value="UniProtKB-EC"/>
</dbReference>
<evidence type="ECO:0000256" key="1">
    <source>
        <dbReference type="ARBA" id="ARBA00000213"/>
    </source>
</evidence>
<dbReference type="PANTHER" id="PTHR11390:SF21">
    <property type="entry name" value="DNA TOPOISOMERASE 3-ALPHA"/>
    <property type="match status" value="1"/>
</dbReference>
<sequence>MSKPVDRLWLSENTPEAIRRALSQMKPLGAYDHLAAAAKARAEADWLVGLNATRAFSLRHGRPGSPLSVGRVQTPTLRLIADRDREIIAFTPVPYWQVAVTFQATQGAYVGLWQGSAKEHPDRIMSLNEAQAILAPLTPGTRGQILSLETKRVTLKPPLLYSLNDLQKDANRRLGMTAQQTLDAAQRLYDQHLVTYPRTDSRYLTGDVAATVTQRLRGVGQWPAYQDLVEGVPRPLRTRRLVNEADVNRAGHHAIIPTGSGSIGSLAGRDAALFDLIARRFLAALYPAGLDDRTTLITEAASHRFKTTGVAVVEAGWRGVLKPAPASDSDADEAEGAAIPPGLVEGQAVNVDHAEIRARETKAPPRLSDASLLALMEKHGLGTPATRARILELLLARDYVMREKKTLQSTEKGRQLLEVLPETIQSPELTGRWERSLEGVAEGQEDPDHFLHQIRSYTKELVETARTQQGARVAEEDLGACPVCQIGRVVGNAKGWGCSRWREGCSFMIWRTVAGKKLTPAQVKTLMAGKTTATLKGFKSKSGKSFQARLKYSQESGRIEFVFQEKSPAKRRRGKTQAAMGAKSGT</sequence>
<dbReference type="Gene3D" id="1.10.460.10">
    <property type="entry name" value="Topoisomerase I, domain 2"/>
    <property type="match status" value="1"/>
</dbReference>
<dbReference type="PROSITE" id="PS00396">
    <property type="entry name" value="TOPO_IA_1"/>
    <property type="match status" value="1"/>
</dbReference>
<dbReference type="InterPro" id="IPR000380">
    <property type="entry name" value="Topo_IA"/>
</dbReference>
<feature type="domain" description="Topo IA-type catalytic" evidence="12">
    <location>
        <begin position="31"/>
        <end position="462"/>
    </location>
</feature>
<evidence type="ECO:0000256" key="5">
    <source>
        <dbReference type="ARBA" id="ARBA00023125"/>
    </source>
</evidence>
<evidence type="ECO:0000313" key="13">
    <source>
        <dbReference type="EMBL" id="NMP23779.1"/>
    </source>
</evidence>
<organism evidence="13 14">
    <name type="scientific">Sulfobacillus harzensis</name>
    <dbReference type="NCBI Taxonomy" id="2729629"/>
    <lineage>
        <taxon>Bacteria</taxon>
        <taxon>Bacillati</taxon>
        <taxon>Bacillota</taxon>
        <taxon>Clostridia</taxon>
        <taxon>Eubacteriales</taxon>
        <taxon>Clostridiales Family XVII. Incertae Sedis</taxon>
        <taxon>Sulfobacillus</taxon>
    </lineage>
</organism>
<reference evidence="13 14" key="1">
    <citation type="submission" date="2020-04" db="EMBL/GenBank/DDBJ databases">
        <authorList>
            <person name="Zhang R."/>
            <person name="Schippers A."/>
        </authorList>
    </citation>
    <scope>NUCLEOTIDE SEQUENCE [LARGE SCALE GENOMIC DNA]</scope>
    <source>
        <strain evidence="13 14">DSM 109850</strain>
    </source>
</reference>
<dbReference type="CDD" id="cd00186">
    <property type="entry name" value="TOP1Ac"/>
    <property type="match status" value="1"/>
</dbReference>
<dbReference type="InterPro" id="IPR003601">
    <property type="entry name" value="Topo_IA_2"/>
</dbReference>
<dbReference type="InterPro" id="IPR023406">
    <property type="entry name" value="Topo_IA_AS"/>
</dbReference>
<keyword evidence="14" id="KW-1185">Reference proteome</keyword>
<dbReference type="Pfam" id="PF13342">
    <property type="entry name" value="Toprim_Crpt"/>
    <property type="match status" value="1"/>
</dbReference>
<evidence type="ECO:0000256" key="2">
    <source>
        <dbReference type="ARBA" id="ARBA00009446"/>
    </source>
</evidence>
<comment type="similarity">
    <text evidence="2">Belongs to the type IA topoisomerase family.</text>
</comment>
<keyword evidence="4" id="KW-0799">Topoisomerase</keyword>
<comment type="catalytic activity">
    <reaction evidence="1">
        <text>ATP-independent breakage of single-stranded DNA, followed by passage and rejoining.</text>
        <dbReference type="EC" id="5.6.2.1"/>
    </reaction>
</comment>